<dbReference type="Gene3D" id="1.10.510.10">
    <property type="entry name" value="Transferase(Phosphotransferase) domain 1"/>
    <property type="match status" value="1"/>
</dbReference>
<evidence type="ECO:0000256" key="2">
    <source>
        <dbReference type="ARBA" id="ARBA00022679"/>
    </source>
</evidence>
<evidence type="ECO:0000256" key="3">
    <source>
        <dbReference type="ARBA" id="ARBA00022741"/>
    </source>
</evidence>
<evidence type="ECO:0000313" key="7">
    <source>
        <dbReference type="EMBL" id="KAA6359710.1"/>
    </source>
</evidence>
<dbReference type="PROSITE" id="PS50011">
    <property type="entry name" value="PROTEIN_KINASE_DOM"/>
    <property type="match status" value="1"/>
</dbReference>
<sequence>MKCQFDFGLAQQLQIGFEYTTSLSSILLFQAPEFLRYERKDDKEKEVTFGITIEKQQEVISRPIQTPAVDIWSFGVMIFELLAQRHPFFDDKTEANISAGEFIFRVVNHQPAELPDHYPQILKNLIKIMLDKNPIQRIQAQGILAEPEIISILRGQ</sequence>
<reference evidence="7 8" key="1">
    <citation type="submission" date="2019-03" db="EMBL/GenBank/DDBJ databases">
        <title>Single cell metagenomics reveals metabolic interactions within the superorganism composed of flagellate Streblomastix strix and complex community of Bacteroidetes bacteria on its surface.</title>
        <authorList>
            <person name="Treitli S.C."/>
            <person name="Kolisko M."/>
            <person name="Husnik F."/>
            <person name="Keeling P."/>
            <person name="Hampl V."/>
        </authorList>
    </citation>
    <scope>NUCLEOTIDE SEQUENCE [LARGE SCALE GENOMIC DNA]</scope>
    <source>
        <strain evidence="7">ST1C</strain>
    </source>
</reference>
<keyword evidence="5" id="KW-0067">ATP-binding</keyword>
<dbReference type="Proteomes" id="UP000324800">
    <property type="component" value="Unassembled WGS sequence"/>
</dbReference>
<dbReference type="PANTHER" id="PTHR43671:SF13">
    <property type="entry name" value="SERINE_THREONINE-PROTEIN KINASE NEK2"/>
    <property type="match status" value="1"/>
</dbReference>
<proteinExistence type="predicted"/>
<keyword evidence="4" id="KW-0418">Kinase</keyword>
<dbReference type="InterPro" id="IPR050660">
    <property type="entry name" value="NEK_Ser/Thr_kinase"/>
</dbReference>
<keyword evidence="3" id="KW-0547">Nucleotide-binding</keyword>
<dbReference type="GO" id="GO:0004674">
    <property type="term" value="F:protein serine/threonine kinase activity"/>
    <property type="evidence" value="ECO:0007669"/>
    <property type="project" value="UniProtKB-EC"/>
</dbReference>
<dbReference type="EMBL" id="SNRW01027967">
    <property type="protein sequence ID" value="KAA6359710.1"/>
    <property type="molecule type" value="Genomic_DNA"/>
</dbReference>
<evidence type="ECO:0000256" key="1">
    <source>
        <dbReference type="ARBA" id="ARBA00012513"/>
    </source>
</evidence>
<evidence type="ECO:0000256" key="4">
    <source>
        <dbReference type="ARBA" id="ARBA00022777"/>
    </source>
</evidence>
<accession>A0A5J4TPB5</accession>
<feature type="domain" description="Protein kinase" evidence="6">
    <location>
        <begin position="1"/>
        <end position="149"/>
    </location>
</feature>
<dbReference type="GO" id="GO:0005524">
    <property type="term" value="F:ATP binding"/>
    <property type="evidence" value="ECO:0007669"/>
    <property type="project" value="UniProtKB-KW"/>
</dbReference>
<comment type="caution">
    <text evidence="7">The sequence shown here is derived from an EMBL/GenBank/DDBJ whole genome shotgun (WGS) entry which is preliminary data.</text>
</comment>
<dbReference type="Pfam" id="PF00069">
    <property type="entry name" value="Pkinase"/>
    <property type="match status" value="1"/>
</dbReference>
<name>A0A5J4TPB5_9EUKA</name>
<keyword evidence="2" id="KW-0808">Transferase</keyword>
<dbReference type="EC" id="2.7.11.1" evidence="1"/>
<gene>
    <name evidence="7" type="ORF">EZS28_044763</name>
</gene>
<evidence type="ECO:0000259" key="6">
    <source>
        <dbReference type="PROSITE" id="PS50011"/>
    </source>
</evidence>
<dbReference type="AlphaFoldDB" id="A0A5J4TPB5"/>
<dbReference type="SUPFAM" id="SSF56112">
    <property type="entry name" value="Protein kinase-like (PK-like)"/>
    <property type="match status" value="1"/>
</dbReference>
<protein>
    <recommendedName>
        <fullName evidence="1">non-specific serine/threonine protein kinase</fullName>
        <ecNumber evidence="1">2.7.11.1</ecNumber>
    </recommendedName>
</protein>
<dbReference type="InterPro" id="IPR000719">
    <property type="entry name" value="Prot_kinase_dom"/>
</dbReference>
<dbReference type="OrthoDB" id="2353542at2759"/>
<organism evidence="7 8">
    <name type="scientific">Streblomastix strix</name>
    <dbReference type="NCBI Taxonomy" id="222440"/>
    <lineage>
        <taxon>Eukaryota</taxon>
        <taxon>Metamonada</taxon>
        <taxon>Preaxostyla</taxon>
        <taxon>Oxymonadida</taxon>
        <taxon>Streblomastigidae</taxon>
        <taxon>Streblomastix</taxon>
    </lineage>
</organism>
<dbReference type="PANTHER" id="PTHR43671">
    <property type="entry name" value="SERINE/THREONINE-PROTEIN KINASE NEK"/>
    <property type="match status" value="1"/>
</dbReference>
<dbReference type="InterPro" id="IPR011009">
    <property type="entry name" value="Kinase-like_dom_sf"/>
</dbReference>
<evidence type="ECO:0000313" key="8">
    <source>
        <dbReference type="Proteomes" id="UP000324800"/>
    </source>
</evidence>
<evidence type="ECO:0000256" key="5">
    <source>
        <dbReference type="ARBA" id="ARBA00022840"/>
    </source>
</evidence>